<comment type="caution">
    <text evidence="1">The sequence shown here is derived from an EMBL/GenBank/DDBJ whole genome shotgun (WGS) entry which is preliminary data.</text>
</comment>
<dbReference type="SUPFAM" id="SSF53597">
    <property type="entry name" value="Dihydrofolate reductase-like"/>
    <property type="match status" value="1"/>
</dbReference>
<proteinExistence type="predicted"/>
<evidence type="ECO:0000313" key="1">
    <source>
        <dbReference type="EMBL" id="MFC6706886.1"/>
    </source>
</evidence>
<reference evidence="2" key="1">
    <citation type="journal article" date="2019" name="Int. J. Syst. Evol. Microbiol.">
        <title>The Global Catalogue of Microorganisms (GCM) 10K type strain sequencing project: providing services to taxonomists for standard genome sequencing and annotation.</title>
        <authorList>
            <consortium name="The Broad Institute Genomics Platform"/>
            <consortium name="The Broad Institute Genome Sequencing Center for Infectious Disease"/>
            <person name="Wu L."/>
            <person name="Ma J."/>
        </authorList>
    </citation>
    <scope>NUCLEOTIDE SEQUENCE [LARGE SCALE GENOMIC DNA]</scope>
    <source>
        <strain evidence="2">CCUG 58127</strain>
    </source>
</reference>
<dbReference type="EMBL" id="JBHSWH010000001">
    <property type="protein sequence ID" value="MFC6706886.1"/>
    <property type="molecule type" value="Genomic_DNA"/>
</dbReference>
<organism evidence="1 2">
    <name type="scientific">Flexivirga alba</name>
    <dbReference type="NCBI Taxonomy" id="702742"/>
    <lineage>
        <taxon>Bacteria</taxon>
        <taxon>Bacillati</taxon>
        <taxon>Actinomycetota</taxon>
        <taxon>Actinomycetes</taxon>
        <taxon>Micrococcales</taxon>
        <taxon>Dermacoccaceae</taxon>
        <taxon>Flexivirga</taxon>
    </lineage>
</organism>
<keyword evidence="2" id="KW-1185">Reference proteome</keyword>
<accession>A0ABW2AKN1</accession>
<dbReference type="Gene3D" id="3.40.430.10">
    <property type="entry name" value="Dihydrofolate Reductase, subunit A"/>
    <property type="match status" value="1"/>
</dbReference>
<evidence type="ECO:0000313" key="2">
    <source>
        <dbReference type="Proteomes" id="UP001596298"/>
    </source>
</evidence>
<protein>
    <recommendedName>
        <fullName evidence="3">Bacterial bifunctional deaminase-reductase C-terminal domain-containing protein</fullName>
    </recommendedName>
</protein>
<dbReference type="InterPro" id="IPR024072">
    <property type="entry name" value="DHFR-like_dom_sf"/>
</dbReference>
<evidence type="ECO:0008006" key="3">
    <source>
        <dbReference type="Google" id="ProtNLM"/>
    </source>
</evidence>
<dbReference type="Proteomes" id="UP001596298">
    <property type="component" value="Unassembled WGS sequence"/>
</dbReference>
<dbReference type="RefSeq" id="WP_382403564.1">
    <property type="nucleotide sequence ID" value="NZ_JBHSWH010000001.1"/>
</dbReference>
<name>A0ABW2AKN1_9MICO</name>
<sequence>MSVTGGTIARQCLDLGLLDEVAVDLVPVVMGSGNRPFFGELSSEDVLLDNPTVCIQGDRVTHLVFPVSR</sequence>
<gene>
    <name evidence="1" type="ORF">ACFQDH_16890</name>
</gene>